<dbReference type="InterPro" id="IPR011990">
    <property type="entry name" value="TPR-like_helical_dom_sf"/>
</dbReference>
<dbReference type="Proteomes" id="UP000585474">
    <property type="component" value="Unassembled WGS sequence"/>
</dbReference>
<name>A0A7J0D8H5_9ERIC</name>
<evidence type="ECO:0000256" key="2">
    <source>
        <dbReference type="PROSITE-ProRule" id="PRU00708"/>
    </source>
</evidence>
<dbReference type="FunFam" id="1.25.40.10:FF:000242">
    <property type="entry name" value="Pentatricopeptide repeat-containing protein"/>
    <property type="match status" value="1"/>
</dbReference>
<protein>
    <recommendedName>
        <fullName evidence="6">Tetratricopeptide repeat (TPR)-like superfamily protein</fullName>
    </recommendedName>
</protein>
<evidence type="ECO:0008006" key="6">
    <source>
        <dbReference type="Google" id="ProtNLM"/>
    </source>
</evidence>
<accession>A0A7J0D8H5</accession>
<feature type="region of interest" description="Disordered" evidence="3">
    <location>
        <begin position="254"/>
        <end position="279"/>
    </location>
</feature>
<dbReference type="Gene3D" id="1.25.40.10">
    <property type="entry name" value="Tetratricopeptide repeat domain"/>
    <property type="match status" value="1"/>
</dbReference>
<evidence type="ECO:0000256" key="1">
    <source>
        <dbReference type="ARBA" id="ARBA00022737"/>
    </source>
</evidence>
<dbReference type="InterPro" id="IPR002885">
    <property type="entry name" value="PPR_rpt"/>
</dbReference>
<dbReference type="GO" id="GO:0003723">
    <property type="term" value="F:RNA binding"/>
    <property type="evidence" value="ECO:0007669"/>
    <property type="project" value="InterPro"/>
</dbReference>
<evidence type="ECO:0000313" key="4">
    <source>
        <dbReference type="EMBL" id="GFS29702.1"/>
    </source>
</evidence>
<gene>
    <name evidence="4" type="ORF">Acr_00g0007940</name>
</gene>
<dbReference type="InterPro" id="IPR046848">
    <property type="entry name" value="E_motif"/>
</dbReference>
<evidence type="ECO:0000256" key="3">
    <source>
        <dbReference type="SAM" id="MobiDB-lite"/>
    </source>
</evidence>
<dbReference type="PANTHER" id="PTHR47926">
    <property type="entry name" value="PENTATRICOPEPTIDE REPEAT-CONTAINING PROTEIN"/>
    <property type="match status" value="1"/>
</dbReference>
<dbReference type="Pfam" id="PF20431">
    <property type="entry name" value="E_motif"/>
    <property type="match status" value="1"/>
</dbReference>
<keyword evidence="1" id="KW-0677">Repeat</keyword>
<evidence type="ECO:0000313" key="5">
    <source>
        <dbReference type="Proteomes" id="UP000585474"/>
    </source>
</evidence>
<dbReference type="EMBL" id="BJWL01000095">
    <property type="protein sequence ID" value="GFS29702.1"/>
    <property type="molecule type" value="Genomic_DNA"/>
</dbReference>
<proteinExistence type="predicted"/>
<dbReference type="Pfam" id="PF13812">
    <property type="entry name" value="PPR_3"/>
    <property type="match status" value="1"/>
</dbReference>
<comment type="caution">
    <text evidence="4">The sequence shown here is derived from an EMBL/GenBank/DDBJ whole genome shotgun (WGS) entry which is preliminary data.</text>
</comment>
<dbReference type="Pfam" id="PF01535">
    <property type="entry name" value="PPR"/>
    <property type="match status" value="1"/>
</dbReference>
<dbReference type="OrthoDB" id="1851890at2759"/>
<dbReference type="PROSITE" id="PS51375">
    <property type="entry name" value="PPR"/>
    <property type="match status" value="1"/>
</dbReference>
<organism evidence="4 5">
    <name type="scientific">Actinidia rufa</name>
    <dbReference type="NCBI Taxonomy" id="165716"/>
    <lineage>
        <taxon>Eukaryota</taxon>
        <taxon>Viridiplantae</taxon>
        <taxon>Streptophyta</taxon>
        <taxon>Embryophyta</taxon>
        <taxon>Tracheophyta</taxon>
        <taxon>Spermatophyta</taxon>
        <taxon>Magnoliopsida</taxon>
        <taxon>eudicotyledons</taxon>
        <taxon>Gunneridae</taxon>
        <taxon>Pentapetalae</taxon>
        <taxon>asterids</taxon>
        <taxon>Ericales</taxon>
        <taxon>Actinidiaceae</taxon>
        <taxon>Actinidia</taxon>
    </lineage>
</organism>
<dbReference type="GO" id="GO:0009451">
    <property type="term" value="P:RNA modification"/>
    <property type="evidence" value="ECO:0007669"/>
    <property type="project" value="InterPro"/>
</dbReference>
<feature type="repeat" description="PPR" evidence="2">
    <location>
        <begin position="78"/>
        <end position="113"/>
    </location>
</feature>
<dbReference type="AlphaFoldDB" id="A0A7J0D8H5"/>
<reference evidence="5" key="1">
    <citation type="submission" date="2019-07" db="EMBL/GenBank/DDBJ databases">
        <title>De Novo Assembly of kiwifruit Actinidia rufa.</title>
        <authorList>
            <person name="Sugita-Konishi S."/>
            <person name="Sato K."/>
            <person name="Mori E."/>
            <person name="Abe Y."/>
            <person name="Kisaki G."/>
            <person name="Hamano K."/>
            <person name="Suezawa K."/>
            <person name="Otani M."/>
            <person name="Fukuda T."/>
            <person name="Manabe T."/>
            <person name="Gomi K."/>
            <person name="Tabuchi M."/>
            <person name="Akimitsu K."/>
            <person name="Kataoka I."/>
        </authorList>
    </citation>
    <scope>NUCLEOTIDE SEQUENCE [LARGE SCALE GENOMIC DNA]</scope>
    <source>
        <strain evidence="5">cv. Fuchu</strain>
    </source>
</reference>
<dbReference type="InterPro" id="IPR046960">
    <property type="entry name" value="PPR_At4g14850-like_plant"/>
</dbReference>
<sequence>MVHSRMGHWTKNEFDRRITTALVDMYFKCGRIKNALKVVEGVKEKHVGEWTTELAMHGLGTQLVEAFEDTVGSGVKPNAVTFVALLSGCTHSGSVNEGMRYFESVTSDFGIEPTIEHYSCVVDLFGRAGLIDQAYHFIRNMLVEANAAIWGALLNACRVYKNVKVGEAGRWDEVEKLKEEMKKVGVRKSPGCSLIEVNWICHEFVVGDKSRPHTFEVENSAGNRPRGSLQRSRIRIRRRHILRCFDESIDQMVQPQKTKKKQSIETKATDSTAVMRDHTTSSTIDEWRRFCGAQLGENTEMPRLWGQIGVKYEERSLGQREIETGGEKLRSNHRKADDDHLHADISLAISLSLSLSPDDSSM</sequence>
<keyword evidence="5" id="KW-1185">Reference proteome</keyword>